<gene>
    <name evidence="1" type="ORF">CC78DRAFT_541528</name>
</gene>
<evidence type="ECO:0008006" key="3">
    <source>
        <dbReference type="Google" id="ProtNLM"/>
    </source>
</evidence>
<dbReference type="EMBL" id="ML986590">
    <property type="protein sequence ID" value="KAF2267575.1"/>
    <property type="molecule type" value="Genomic_DNA"/>
</dbReference>
<reference evidence="2" key="1">
    <citation type="journal article" date="2020" name="Stud. Mycol.">
        <title>101 Dothideomycetes genomes: A test case for predicting lifestyles and emergence of pathogens.</title>
        <authorList>
            <person name="Haridas S."/>
            <person name="Albert R."/>
            <person name="Binder M."/>
            <person name="Bloem J."/>
            <person name="LaButti K."/>
            <person name="Salamov A."/>
            <person name="Andreopoulos B."/>
            <person name="Baker S."/>
            <person name="Barry K."/>
            <person name="Bills G."/>
            <person name="Bluhm B."/>
            <person name="Cannon C."/>
            <person name="Castanera R."/>
            <person name="Culley D."/>
            <person name="Daum C."/>
            <person name="Ezra D."/>
            <person name="Gonzalez J."/>
            <person name="Henrissat B."/>
            <person name="Kuo A."/>
            <person name="Liang C."/>
            <person name="Lipzen A."/>
            <person name="Lutzoni F."/>
            <person name="Magnuson J."/>
            <person name="Mondo S."/>
            <person name="Nolan M."/>
            <person name="Ohm R."/>
            <person name="Pangilinan J."/>
            <person name="Park H.-J."/>
            <person name="Ramirez L."/>
            <person name="Alfaro M."/>
            <person name="Sun H."/>
            <person name="Tritt A."/>
            <person name="Yoshinaga Y."/>
            <person name="Zwiers L.-H."/>
            <person name="Turgeon B."/>
            <person name="Goodwin S."/>
            <person name="Spatafora J."/>
            <person name="Crous P."/>
            <person name="Grigoriev I."/>
        </authorList>
    </citation>
    <scope>NUCLEOTIDE SEQUENCE [LARGE SCALE GENOMIC DNA]</scope>
    <source>
        <strain evidence="2">CBS 304.66</strain>
    </source>
</reference>
<comment type="caution">
    <text evidence="1">The sequence shown here is derived from an EMBL/GenBank/DDBJ whole genome shotgun (WGS) entry which is preliminary data.</text>
</comment>
<organism evidence="1 2">
    <name type="scientific">Lojkania enalia</name>
    <dbReference type="NCBI Taxonomy" id="147567"/>
    <lineage>
        <taxon>Eukaryota</taxon>
        <taxon>Fungi</taxon>
        <taxon>Dikarya</taxon>
        <taxon>Ascomycota</taxon>
        <taxon>Pezizomycotina</taxon>
        <taxon>Dothideomycetes</taxon>
        <taxon>Pleosporomycetidae</taxon>
        <taxon>Pleosporales</taxon>
        <taxon>Pleosporales incertae sedis</taxon>
        <taxon>Lojkania</taxon>
    </lineage>
</organism>
<protein>
    <recommendedName>
        <fullName evidence="3">BTB domain-containing protein</fullName>
    </recommendedName>
</protein>
<keyword evidence="2" id="KW-1185">Reference proteome</keyword>
<evidence type="ECO:0000313" key="1">
    <source>
        <dbReference type="EMBL" id="KAF2267575.1"/>
    </source>
</evidence>
<dbReference type="Proteomes" id="UP000800093">
    <property type="component" value="Unassembled WGS sequence"/>
</dbReference>
<dbReference type="AlphaFoldDB" id="A0A9P4KFB3"/>
<proteinExistence type="predicted"/>
<evidence type="ECO:0000313" key="2">
    <source>
        <dbReference type="Proteomes" id="UP000800093"/>
    </source>
</evidence>
<name>A0A9P4KFB3_9PLEO</name>
<dbReference type="OrthoDB" id="3798073at2759"/>
<sequence>MDEFVTTATPPMTSHLLTIRFRHNVRVPHASAKVYTVQASQLLATSHFFCDQVVAANLATPINFVWADRAAFELYLQWTKDRIIHSKPVPRRKKPEDMTEMERHILREQQETQDYTTLLDLWILGRKVEDVTFRDIVISLMVENLELPESDPGVFINVLTVSAIKNVWEYTDVNSSLRYFIVDAITQYATLDRLNGFLDGNYVQDFREPLQKRIARTMFPSLLPAGMEVSGKVKRILLPPPPYLKDQLGSESEVLVDSVQGLTGKELESLGVWVVKKMGDDQCRYHEHLAVGVKCWYTEM</sequence>
<accession>A0A9P4KFB3</accession>